<evidence type="ECO:0000256" key="2">
    <source>
        <dbReference type="SAM" id="Phobius"/>
    </source>
</evidence>
<feature type="transmembrane region" description="Helical" evidence="2">
    <location>
        <begin position="52"/>
        <end position="72"/>
    </location>
</feature>
<dbReference type="Proteomes" id="UP000321798">
    <property type="component" value="Unassembled WGS sequence"/>
</dbReference>
<feature type="region of interest" description="Disordered" evidence="1">
    <location>
        <begin position="136"/>
        <end position="163"/>
    </location>
</feature>
<evidence type="ECO:0000313" key="3">
    <source>
        <dbReference type="EMBL" id="GEP70323.1"/>
    </source>
</evidence>
<keyword evidence="2" id="KW-1133">Transmembrane helix</keyword>
<evidence type="ECO:0000256" key="1">
    <source>
        <dbReference type="SAM" id="MobiDB-lite"/>
    </source>
</evidence>
<sequence length="163" mass="17730">MIPFQTYDDEMDQVAAGGAIFMVFIIIFYAAIFAFAAYMATRVAKKAGYNQWMGLLYLVPVANFVMLIMFVFQKWPIERELEQARAAGFVPYPQLAYPQAGYPQAAYPQAAYPVQQAAYPGQQAAYGTPDAYPAGTYPTYPTGGPAPESGAGDPYGAPQQPPA</sequence>
<keyword evidence="4" id="KW-1185">Reference proteome</keyword>
<comment type="caution">
    <text evidence="3">The sequence shown here is derived from an EMBL/GenBank/DDBJ whole genome shotgun (WGS) entry which is preliminary data.</text>
</comment>
<keyword evidence="2" id="KW-0472">Membrane</keyword>
<dbReference type="EMBL" id="BKAL01000011">
    <property type="protein sequence ID" value="GEP70323.1"/>
    <property type="molecule type" value="Genomic_DNA"/>
</dbReference>
<gene>
    <name evidence="3" type="ORF">CSO01_30380</name>
</gene>
<organism evidence="3 4">
    <name type="scientific">Cellulomonas soli</name>
    <dbReference type="NCBI Taxonomy" id="931535"/>
    <lineage>
        <taxon>Bacteria</taxon>
        <taxon>Bacillati</taxon>
        <taxon>Actinomycetota</taxon>
        <taxon>Actinomycetes</taxon>
        <taxon>Micrococcales</taxon>
        <taxon>Cellulomonadaceae</taxon>
        <taxon>Cellulomonas</taxon>
    </lineage>
</organism>
<name>A0A512PGL6_9CELL</name>
<protein>
    <submittedName>
        <fullName evidence="3">Uncharacterized protein</fullName>
    </submittedName>
</protein>
<dbReference type="OrthoDB" id="123194at2"/>
<proteinExistence type="predicted"/>
<feature type="compositionally biased region" description="Low complexity" evidence="1">
    <location>
        <begin position="136"/>
        <end position="147"/>
    </location>
</feature>
<dbReference type="RefSeq" id="WP_146954094.1">
    <property type="nucleotide sequence ID" value="NZ_BAABBJ010000014.1"/>
</dbReference>
<keyword evidence="2" id="KW-0812">Transmembrane</keyword>
<evidence type="ECO:0000313" key="4">
    <source>
        <dbReference type="Proteomes" id="UP000321798"/>
    </source>
</evidence>
<feature type="transmembrane region" description="Helical" evidence="2">
    <location>
        <begin position="20"/>
        <end position="40"/>
    </location>
</feature>
<dbReference type="AlphaFoldDB" id="A0A512PGL6"/>
<reference evidence="3 4" key="1">
    <citation type="submission" date="2019-07" db="EMBL/GenBank/DDBJ databases">
        <title>Whole genome shotgun sequence of Cellulomonas soli NBRC 109434.</title>
        <authorList>
            <person name="Hosoyama A."/>
            <person name="Uohara A."/>
            <person name="Ohji S."/>
            <person name="Ichikawa N."/>
        </authorList>
    </citation>
    <scope>NUCLEOTIDE SEQUENCE [LARGE SCALE GENOMIC DNA]</scope>
    <source>
        <strain evidence="3 4">NBRC 109434</strain>
    </source>
</reference>
<accession>A0A512PGL6</accession>